<dbReference type="Proteomes" id="UP000008177">
    <property type="component" value="Unplaced contigs"/>
</dbReference>
<reference evidence="2" key="1">
    <citation type="journal article" date="2011" name="PLoS Genet.">
        <title>Genomic analysis of the necrotrophic fungal pathogens Sclerotinia sclerotiorum and Botrytis cinerea.</title>
        <authorList>
            <person name="Amselem J."/>
            <person name="Cuomo C.A."/>
            <person name="van Kan J.A."/>
            <person name="Viaud M."/>
            <person name="Benito E.P."/>
            <person name="Couloux A."/>
            <person name="Coutinho P.M."/>
            <person name="de Vries R.P."/>
            <person name="Dyer P.S."/>
            <person name="Fillinger S."/>
            <person name="Fournier E."/>
            <person name="Gout L."/>
            <person name="Hahn M."/>
            <person name="Kohn L."/>
            <person name="Lapalu N."/>
            <person name="Plummer K.M."/>
            <person name="Pradier J.M."/>
            <person name="Quevillon E."/>
            <person name="Sharon A."/>
            <person name="Simon A."/>
            <person name="ten Have A."/>
            <person name="Tudzynski B."/>
            <person name="Tudzynski P."/>
            <person name="Wincker P."/>
            <person name="Andrew M."/>
            <person name="Anthouard V."/>
            <person name="Beever R.E."/>
            <person name="Beffa R."/>
            <person name="Benoit I."/>
            <person name="Bouzid O."/>
            <person name="Brault B."/>
            <person name="Chen Z."/>
            <person name="Choquer M."/>
            <person name="Collemare J."/>
            <person name="Cotton P."/>
            <person name="Danchin E.G."/>
            <person name="Da Silva C."/>
            <person name="Gautier A."/>
            <person name="Giraud C."/>
            <person name="Giraud T."/>
            <person name="Gonzalez C."/>
            <person name="Grossetete S."/>
            <person name="Guldener U."/>
            <person name="Henrissat B."/>
            <person name="Howlett B.J."/>
            <person name="Kodira C."/>
            <person name="Kretschmer M."/>
            <person name="Lappartient A."/>
            <person name="Leroch M."/>
            <person name="Levis C."/>
            <person name="Mauceli E."/>
            <person name="Neuveglise C."/>
            <person name="Oeser B."/>
            <person name="Pearson M."/>
            <person name="Poulain J."/>
            <person name="Poussereau N."/>
            <person name="Quesneville H."/>
            <person name="Rascle C."/>
            <person name="Schumacher J."/>
            <person name="Segurens B."/>
            <person name="Sexton A."/>
            <person name="Silva E."/>
            <person name="Sirven C."/>
            <person name="Soanes D.M."/>
            <person name="Talbot N.J."/>
            <person name="Templeton M."/>
            <person name="Yandava C."/>
            <person name="Yarden O."/>
            <person name="Zeng Q."/>
            <person name="Rollins J.A."/>
            <person name="Lebrun M.H."/>
            <person name="Dickman M."/>
        </authorList>
    </citation>
    <scope>NUCLEOTIDE SEQUENCE [LARGE SCALE GENOMIC DNA]</scope>
    <source>
        <strain evidence="2">T4</strain>
    </source>
</reference>
<organism evidence="1 2">
    <name type="scientific">Botryotinia fuckeliana (strain T4)</name>
    <name type="common">Noble rot fungus</name>
    <name type="synonym">Botrytis cinerea</name>
    <dbReference type="NCBI Taxonomy" id="999810"/>
    <lineage>
        <taxon>Eukaryota</taxon>
        <taxon>Fungi</taxon>
        <taxon>Dikarya</taxon>
        <taxon>Ascomycota</taxon>
        <taxon>Pezizomycotina</taxon>
        <taxon>Leotiomycetes</taxon>
        <taxon>Helotiales</taxon>
        <taxon>Sclerotiniaceae</taxon>
        <taxon>Botrytis</taxon>
    </lineage>
</organism>
<evidence type="ECO:0000313" key="2">
    <source>
        <dbReference type="Proteomes" id="UP000008177"/>
    </source>
</evidence>
<proteinExistence type="predicted"/>
<sequence>MAQRSDRNVTKKSPCATYSTVAGTEACFRSNDTAPPFLNVFLLPFL</sequence>
<protein>
    <submittedName>
        <fullName evidence="1">Uncharacterized protein</fullName>
    </submittedName>
</protein>
<dbReference type="EMBL" id="FQ790324">
    <property type="protein sequence ID" value="CCD50273.1"/>
    <property type="molecule type" value="Genomic_DNA"/>
</dbReference>
<evidence type="ECO:0000313" key="1">
    <source>
        <dbReference type="EMBL" id="CCD50273.1"/>
    </source>
</evidence>
<dbReference type="AlphaFoldDB" id="G2YES5"/>
<accession>G2YES5</accession>
<dbReference type="InParanoid" id="G2YES5"/>
<gene>
    <name evidence="1" type="ORF">BofuT4_uP092320.1</name>
</gene>
<dbReference type="HOGENOM" id="CLU_3191232_0_0_1"/>
<name>G2YES5_BOTF4</name>